<feature type="transmembrane region" description="Helical" evidence="1">
    <location>
        <begin position="280"/>
        <end position="304"/>
    </location>
</feature>
<feature type="transmembrane region" description="Helical" evidence="1">
    <location>
        <begin position="249"/>
        <end position="268"/>
    </location>
</feature>
<reference evidence="3" key="1">
    <citation type="journal article" date="2019" name="Int. J. Syst. Evol. Microbiol.">
        <title>The Global Catalogue of Microorganisms (GCM) 10K type strain sequencing project: providing services to taxonomists for standard genome sequencing and annotation.</title>
        <authorList>
            <consortium name="The Broad Institute Genomics Platform"/>
            <consortium name="The Broad Institute Genome Sequencing Center for Infectious Disease"/>
            <person name="Wu L."/>
            <person name="Ma J."/>
        </authorList>
    </citation>
    <scope>NUCLEOTIDE SEQUENCE [LARGE SCALE GENOMIC DNA]</scope>
    <source>
        <strain evidence="3">CECT 8531</strain>
    </source>
</reference>
<protein>
    <submittedName>
        <fullName evidence="2">Brp/Blh family beta-carotene 15,15'-dioxygenase</fullName>
    </submittedName>
</protein>
<sequence>MTKTNGRPVFRLPVWSFFFRIGAVHSNNQKLLLLCAAAALILTSWTQTADMLLPAVCALMLVVGLPHGIFDYLTLRKIGHKMRGRIMGPLAGYCAAALLTWAMWQVGPLLSLSLFLIVAVVHFSEDWMKEQSRLGAIAMAISMIALPSILYPAELALLLSAVAGVEAGMLADSLRLVAPVFGLVAVAHVVIAVSDNAIEIAWRNLTLLLCAFFLPPGIGFAIYFCVHHSPMHFSEGKAQLTSYEGNVNQFYVGMSAACVLAVAFVFIFQPHQMLDKAIVASTFQTLSILTIPHMLLALVTARYVPSFGHSQQ</sequence>
<comment type="caution">
    <text evidence="2">The sequence shown here is derived from an EMBL/GenBank/DDBJ whole genome shotgun (WGS) entry which is preliminary data.</text>
</comment>
<feature type="transmembrane region" description="Helical" evidence="1">
    <location>
        <begin position="134"/>
        <end position="153"/>
    </location>
</feature>
<evidence type="ECO:0000313" key="3">
    <source>
        <dbReference type="Proteomes" id="UP001595887"/>
    </source>
</evidence>
<feature type="transmembrane region" description="Helical" evidence="1">
    <location>
        <begin position="110"/>
        <end position="127"/>
    </location>
</feature>
<dbReference type="Pfam" id="PF15461">
    <property type="entry name" value="BCD"/>
    <property type="match status" value="1"/>
</dbReference>
<feature type="transmembrane region" description="Helical" evidence="1">
    <location>
        <begin position="205"/>
        <end position="229"/>
    </location>
</feature>
<dbReference type="NCBIfam" id="TIGR03753">
    <property type="entry name" value="blh_monoox"/>
    <property type="match status" value="1"/>
</dbReference>
<accession>A0ABV8RDK2</accession>
<evidence type="ECO:0000313" key="2">
    <source>
        <dbReference type="EMBL" id="MFC4291022.1"/>
    </source>
</evidence>
<keyword evidence="1" id="KW-1133">Transmembrane helix</keyword>
<feature type="transmembrane region" description="Helical" evidence="1">
    <location>
        <begin position="56"/>
        <end position="74"/>
    </location>
</feature>
<keyword evidence="3" id="KW-1185">Reference proteome</keyword>
<evidence type="ECO:0000256" key="1">
    <source>
        <dbReference type="SAM" id="Phobius"/>
    </source>
</evidence>
<gene>
    <name evidence="2" type="ORF">ACFOWX_01160</name>
</gene>
<dbReference type="Proteomes" id="UP001595887">
    <property type="component" value="Unassembled WGS sequence"/>
</dbReference>
<dbReference type="InterPro" id="IPR022270">
    <property type="entry name" value="Blh_diox"/>
</dbReference>
<dbReference type="EMBL" id="JBHSDH010000006">
    <property type="protein sequence ID" value="MFC4291022.1"/>
    <property type="molecule type" value="Genomic_DNA"/>
</dbReference>
<feature type="transmembrane region" description="Helical" evidence="1">
    <location>
        <begin position="173"/>
        <end position="193"/>
    </location>
</feature>
<keyword evidence="1" id="KW-0472">Membrane</keyword>
<dbReference type="RefSeq" id="WP_381420620.1">
    <property type="nucleotide sequence ID" value="NZ_JBHSDH010000006.1"/>
</dbReference>
<name>A0ABV8RDK2_9SPHN</name>
<keyword evidence="1" id="KW-0812">Transmembrane</keyword>
<organism evidence="2 3">
    <name type="scientific">Sphingorhabdus arenilitoris</name>
    <dbReference type="NCBI Taxonomy" id="1490041"/>
    <lineage>
        <taxon>Bacteria</taxon>
        <taxon>Pseudomonadati</taxon>
        <taxon>Pseudomonadota</taxon>
        <taxon>Alphaproteobacteria</taxon>
        <taxon>Sphingomonadales</taxon>
        <taxon>Sphingomonadaceae</taxon>
        <taxon>Sphingorhabdus</taxon>
    </lineage>
</organism>
<proteinExistence type="predicted"/>